<sequence>MADISYNDKKYYNVKEGYGCLEDFYDACQYTGYQTKDRILNGGPNYQYHDEALTFLSCNNSNECAKEAVQKMKANDPTIDENFSTENSLQHSDMCLDVDVLGLKLPIRGFDTKAWCKSGRQFKSNSRVKDRATKRKDCYSVISFMCTSNGKTVKGGIGCMEDIKIACKGILSLDLENKIKAYNPFFYADKNIVVSAENGFHANETFEIFLKINPELTKPFYDNIDKNSDEICEFQKQKIADSSKTTTPIEMIVTIRFPNGTVVSSPTETPPLPPIVFSPAQPGKDKPSDYPLNYTLPEFPSSSNSTFNRSSMTTLPPIVFPPPRPTPDKPDTPIVVTLYPNLPSANSTFNRTFPEISTPLSNDETTSFYQSSATKFASKPQNSIFTGSCDAGEICYDSRVYLDNIDTDLKQCPGRCVYYKCLIRGDTFDIKYGESSPKYYNVKEGYGCLQDFYNACVFTGYQTKDQIANGGPNYQYHDDGLVFLSCNNSNECAKEAVEKMKAVDPSIGKNIGGQKSVSNDFVLHCALVWTFGIPGGDVETKAWCKSGRKFKSNAPVKNRASKNKYCDSILSFMCSTNGKLIKGGLGCMEDIKIACKGIFSSHLERKIKENPLYFFHADKNIVLSAGKGAYAETALDYYIKANPKLVKPFYDNIDGNSDELCEYQKPKKLTTAAHNSDSLKSSHAMLSDSCAIHGTTIMLQRQLIFGLTLIYFLCNFFCNVF</sequence>
<dbReference type="Proteomes" id="UP000887579">
    <property type="component" value="Unplaced"/>
</dbReference>
<accession>A0AC34GV59</accession>
<name>A0AC34GV59_9BILA</name>
<protein>
    <submittedName>
        <fullName evidence="2">Uncharacterized protein</fullName>
    </submittedName>
</protein>
<evidence type="ECO:0000313" key="1">
    <source>
        <dbReference type="Proteomes" id="UP000887579"/>
    </source>
</evidence>
<dbReference type="WBParaSite" id="ES5_v2.g8529.t1">
    <property type="protein sequence ID" value="ES5_v2.g8529.t1"/>
    <property type="gene ID" value="ES5_v2.g8529"/>
</dbReference>
<organism evidence="1 2">
    <name type="scientific">Panagrolaimus sp. ES5</name>
    <dbReference type="NCBI Taxonomy" id="591445"/>
    <lineage>
        <taxon>Eukaryota</taxon>
        <taxon>Metazoa</taxon>
        <taxon>Ecdysozoa</taxon>
        <taxon>Nematoda</taxon>
        <taxon>Chromadorea</taxon>
        <taxon>Rhabditida</taxon>
        <taxon>Tylenchina</taxon>
        <taxon>Panagrolaimomorpha</taxon>
        <taxon>Panagrolaimoidea</taxon>
        <taxon>Panagrolaimidae</taxon>
        <taxon>Panagrolaimus</taxon>
    </lineage>
</organism>
<proteinExistence type="predicted"/>
<evidence type="ECO:0000313" key="2">
    <source>
        <dbReference type="WBParaSite" id="ES5_v2.g8529.t1"/>
    </source>
</evidence>
<reference evidence="2" key="1">
    <citation type="submission" date="2022-11" db="UniProtKB">
        <authorList>
            <consortium name="WormBaseParasite"/>
        </authorList>
    </citation>
    <scope>IDENTIFICATION</scope>
</reference>